<dbReference type="KEGG" id="ail:FLP10_14935"/>
<dbReference type="Proteomes" id="UP000324678">
    <property type="component" value="Chromosome"/>
</dbReference>
<dbReference type="InterPro" id="IPR011330">
    <property type="entry name" value="Glyco_hydro/deAcase_b/a-brl"/>
</dbReference>
<protein>
    <recommendedName>
        <fullName evidence="1">Glycoside hydrolase family 38 N-terminal domain-containing protein</fullName>
    </recommendedName>
</protein>
<dbReference type="InterPro" id="IPR000602">
    <property type="entry name" value="Glyco_hydro_38_N"/>
</dbReference>
<feature type="domain" description="Glycoside hydrolase family 38 N-terminal" evidence="1">
    <location>
        <begin position="106"/>
        <end position="228"/>
    </location>
</feature>
<dbReference type="GO" id="GO:0006013">
    <property type="term" value="P:mannose metabolic process"/>
    <property type="evidence" value="ECO:0007669"/>
    <property type="project" value="InterPro"/>
</dbReference>
<accession>A0A5C1YK00</accession>
<organism evidence="2 3">
    <name type="scientific">Agromyces intestinalis</name>
    <dbReference type="NCBI Taxonomy" id="2592652"/>
    <lineage>
        <taxon>Bacteria</taxon>
        <taxon>Bacillati</taxon>
        <taxon>Actinomycetota</taxon>
        <taxon>Actinomycetes</taxon>
        <taxon>Micrococcales</taxon>
        <taxon>Microbacteriaceae</taxon>
        <taxon>Agromyces</taxon>
    </lineage>
</organism>
<sequence length="858" mass="94928">MHAIREHRADRGHNFLLIRTERSRSQTHTGRRMTDIDDFRNAARQSDGDHDVPAKLGWYTFGNHFHWVDMEWLWGNGVLGRSIDDMLTFIGRTGAPGNINFDGVGYEKLASEEPKALARLKDAIADGRVEVVGATYGQPYGLFHHGESAVRQLAYGVRASLRLLESRPRSFWEEEFCFFPQLPQLLRDAGYRYASLFFQWTWHTPEIPKEHDAAAIRWRGIDGSEVLALPRSELNLHQWPEDIEALIASGEIARPKMPVVQQWLELLPAPDWMCRSELVAPGVERLFNGSGVDFRTGTLSTVLDALEADADPREYGMDDVFHGMSLGKNGNRLHRLSRRLEQTLLAAETASVLVGSLGKPYAQWAKYSFWELEEAWRELLAFQHHDNDECEGLCGHIGYLGAERGLAIAEGVLERQLRRLAASLHVPDGAEAVVNTLGWDREAFVAGRRVMLPALAATVVPAGETDPAVAVIRDGDVVRLARGGFSAEIDLRRGVATRVGELGTGPVGLGGLRWVRDGQEREFSVASSSVSADGVVTVAREAGEARVEVSFRLAEEIDALDLWFSGDLGDGPDGRAHAALMTLVEPALDVATVFHDTPYAVSAVEGRGTFHRKYPTGDWMTSPQEFETVVHPFTGLQFADQVDASGTGLLWLHDGSQGFHRAEIGFWNVLSMRDPWDEEYYTSALDARVRAVPHGAVEHGWRWRRAQEFTTPVRSLQGAHDGTADSAAFARLEGSAAGASITAVYRDSDYHATGFEAHVNSVAAEPVLIRVVEFAGDGGTADIVFAERPVRAWRTTTLGEIVEELDLDDDRVAVDLRPREITTVAVEFAPRAEDAETLDDHRGTWATVHRTADEENNA</sequence>
<dbReference type="EMBL" id="CP043505">
    <property type="protein sequence ID" value="QEO15580.1"/>
    <property type="molecule type" value="Genomic_DNA"/>
</dbReference>
<dbReference type="Pfam" id="PF01074">
    <property type="entry name" value="Glyco_hydro_38N"/>
    <property type="match status" value="1"/>
</dbReference>
<keyword evidence="3" id="KW-1185">Reference proteome</keyword>
<dbReference type="RefSeq" id="WP_149161593.1">
    <property type="nucleotide sequence ID" value="NZ_CP043505.1"/>
</dbReference>
<proteinExistence type="predicted"/>
<evidence type="ECO:0000313" key="2">
    <source>
        <dbReference type="EMBL" id="QEO15580.1"/>
    </source>
</evidence>
<evidence type="ECO:0000259" key="1">
    <source>
        <dbReference type="Pfam" id="PF01074"/>
    </source>
</evidence>
<name>A0A5C1YK00_9MICO</name>
<dbReference type="SUPFAM" id="SSF88688">
    <property type="entry name" value="Families 57/38 glycoside transferase middle domain"/>
    <property type="match status" value="1"/>
</dbReference>
<dbReference type="InterPro" id="IPR027291">
    <property type="entry name" value="Glyco_hydro_38_N_sf"/>
</dbReference>
<dbReference type="PANTHER" id="PTHR46017">
    <property type="entry name" value="ALPHA-MANNOSIDASE 2C1"/>
    <property type="match status" value="1"/>
</dbReference>
<dbReference type="GO" id="GO:0004559">
    <property type="term" value="F:alpha-mannosidase activity"/>
    <property type="evidence" value="ECO:0007669"/>
    <property type="project" value="InterPro"/>
</dbReference>
<dbReference type="OrthoDB" id="9772207at2"/>
<dbReference type="InterPro" id="IPR028995">
    <property type="entry name" value="Glyco_hydro_57/38_cen_sf"/>
</dbReference>
<gene>
    <name evidence="2" type="ORF">FLP10_14935</name>
</gene>
<dbReference type="Gene3D" id="3.20.110.10">
    <property type="entry name" value="Glycoside hydrolase 38, N terminal domain"/>
    <property type="match status" value="1"/>
</dbReference>
<dbReference type="SUPFAM" id="SSF88713">
    <property type="entry name" value="Glycoside hydrolase/deacetylase"/>
    <property type="match status" value="1"/>
</dbReference>
<dbReference type="PANTHER" id="PTHR46017:SF1">
    <property type="entry name" value="ALPHA-MANNOSIDASE 2C1"/>
    <property type="match status" value="1"/>
</dbReference>
<evidence type="ECO:0000313" key="3">
    <source>
        <dbReference type="Proteomes" id="UP000324678"/>
    </source>
</evidence>
<dbReference type="AlphaFoldDB" id="A0A5C1YK00"/>
<reference evidence="2 3" key="1">
    <citation type="submission" date="2019-09" db="EMBL/GenBank/DDBJ databases">
        <title>Genome sequencing of strain KACC 19306.</title>
        <authorList>
            <person name="Heo J."/>
            <person name="Kim S.-J."/>
            <person name="Kim J.-S."/>
            <person name="Hong S.-B."/>
            <person name="Kwon S.-W."/>
        </authorList>
    </citation>
    <scope>NUCLEOTIDE SEQUENCE [LARGE SCALE GENOMIC DNA]</scope>
    <source>
        <strain evidence="2 3">KACC 19306</strain>
    </source>
</reference>
<dbReference type="GO" id="GO:0009313">
    <property type="term" value="P:oligosaccharide catabolic process"/>
    <property type="evidence" value="ECO:0007669"/>
    <property type="project" value="TreeGrafter"/>
</dbReference>